<organism evidence="1">
    <name type="scientific">marine sediment metagenome</name>
    <dbReference type="NCBI Taxonomy" id="412755"/>
    <lineage>
        <taxon>unclassified sequences</taxon>
        <taxon>metagenomes</taxon>
        <taxon>ecological metagenomes</taxon>
    </lineage>
</organism>
<sequence length="37" mass="4143">MAGGLMYVYECTECGHVVGEEEEYIEPVPKTAHEEVI</sequence>
<dbReference type="EMBL" id="BART01001044">
    <property type="protein sequence ID" value="GAG61117.1"/>
    <property type="molecule type" value="Genomic_DNA"/>
</dbReference>
<feature type="non-terminal residue" evidence="1">
    <location>
        <position position="37"/>
    </location>
</feature>
<protein>
    <submittedName>
        <fullName evidence="1">Uncharacterized protein</fullName>
    </submittedName>
</protein>
<evidence type="ECO:0000313" key="1">
    <source>
        <dbReference type="EMBL" id="GAG61117.1"/>
    </source>
</evidence>
<comment type="caution">
    <text evidence="1">The sequence shown here is derived from an EMBL/GenBank/DDBJ whole genome shotgun (WGS) entry which is preliminary data.</text>
</comment>
<proteinExistence type="predicted"/>
<dbReference type="AlphaFoldDB" id="X0ZSW6"/>
<gene>
    <name evidence="1" type="ORF">S01H4_04037</name>
</gene>
<reference evidence="1" key="1">
    <citation type="journal article" date="2014" name="Front. Microbiol.">
        <title>High frequency of phylogenetically diverse reductive dehalogenase-homologous genes in deep subseafloor sedimentary metagenomes.</title>
        <authorList>
            <person name="Kawai M."/>
            <person name="Futagami T."/>
            <person name="Toyoda A."/>
            <person name="Takaki Y."/>
            <person name="Nishi S."/>
            <person name="Hori S."/>
            <person name="Arai W."/>
            <person name="Tsubouchi T."/>
            <person name="Morono Y."/>
            <person name="Uchiyama I."/>
            <person name="Ito T."/>
            <person name="Fujiyama A."/>
            <person name="Inagaki F."/>
            <person name="Takami H."/>
        </authorList>
    </citation>
    <scope>NUCLEOTIDE SEQUENCE</scope>
    <source>
        <strain evidence="1">Expedition CK06-06</strain>
    </source>
</reference>
<name>X0ZSW6_9ZZZZ</name>
<accession>X0ZSW6</accession>